<protein>
    <submittedName>
        <fullName evidence="2">Uncharacterized protein</fullName>
    </submittedName>
</protein>
<sequence>MMGGIISMTNDLQTVLKETKDSDLLESVAKTEGNATRTGGNGANISVKMGRFNGLILYEVADHELDLLEKGSPSSIYLNFAIFCLSTGLSFTINILSLDIQSIKDIYSIFGIFYDRDTCRINSYFSLV</sequence>
<feature type="transmembrane region" description="Helical" evidence="1">
    <location>
        <begin position="76"/>
        <end position="96"/>
    </location>
</feature>
<name>A0A451AEI5_9GAMM</name>
<dbReference type="AlphaFoldDB" id="A0A451AEI5"/>
<keyword evidence="1" id="KW-1133">Transmembrane helix</keyword>
<reference evidence="2" key="1">
    <citation type="submission" date="2019-02" db="EMBL/GenBank/DDBJ databases">
        <authorList>
            <person name="Gruber-Vodicka R. H."/>
            <person name="Seah K. B. B."/>
        </authorList>
    </citation>
    <scope>NUCLEOTIDE SEQUENCE</scope>
    <source>
        <strain evidence="2">BECK_BY1</strain>
    </source>
</reference>
<evidence type="ECO:0000256" key="1">
    <source>
        <dbReference type="SAM" id="Phobius"/>
    </source>
</evidence>
<gene>
    <name evidence="2" type="ORF">BECKTUN1418D_GA0071000_12612</name>
</gene>
<proteinExistence type="predicted"/>
<organism evidence="2">
    <name type="scientific">Candidatus Kentrum sp. TUN</name>
    <dbReference type="NCBI Taxonomy" id="2126343"/>
    <lineage>
        <taxon>Bacteria</taxon>
        <taxon>Pseudomonadati</taxon>
        <taxon>Pseudomonadota</taxon>
        <taxon>Gammaproteobacteria</taxon>
        <taxon>Candidatus Kentrum</taxon>
    </lineage>
</organism>
<keyword evidence="1" id="KW-0812">Transmembrane</keyword>
<accession>A0A451AEI5</accession>
<keyword evidence="1" id="KW-0472">Membrane</keyword>
<dbReference type="EMBL" id="CAADFX010000261">
    <property type="protein sequence ID" value="VFK64443.1"/>
    <property type="molecule type" value="Genomic_DNA"/>
</dbReference>
<evidence type="ECO:0000313" key="2">
    <source>
        <dbReference type="EMBL" id="VFK64443.1"/>
    </source>
</evidence>